<accession>A0A8E2AV79</accession>
<feature type="region of interest" description="Disordered" evidence="1">
    <location>
        <begin position="229"/>
        <end position="255"/>
    </location>
</feature>
<dbReference type="AlphaFoldDB" id="A0A8E2AV79"/>
<evidence type="ECO:0000313" key="2">
    <source>
        <dbReference type="EMBL" id="OCH85980.1"/>
    </source>
</evidence>
<sequence length="255" mass="28505">MPHSAVYKEANTVCLINLADLPSLQGPSSDIEGGVQARICNNFYKDSKTPIGQQLSLNPLDELEEQELPGRHLPLPSCTKNKPLKDDNNIDVHLLKGKDEKKLEAKSRDWTANLNALGDVLPTSLGIQSLYVLGIISEPELKRTHTKVSHPLVYNRANNLEKFEVWLNGLLGHLSTLQLQSLHYNTNCVHILSQVLSGPTAMWYYINDYTCTATYIEARHLQDLIQALQKPQDPDESSQAEENVKKNSTTSLGPW</sequence>
<gene>
    <name evidence="2" type="ORF">OBBRIDRAFT_807107</name>
</gene>
<dbReference type="Proteomes" id="UP000250043">
    <property type="component" value="Unassembled WGS sequence"/>
</dbReference>
<feature type="compositionally biased region" description="Polar residues" evidence="1">
    <location>
        <begin position="246"/>
        <end position="255"/>
    </location>
</feature>
<proteinExistence type="predicted"/>
<reference evidence="2 3" key="1">
    <citation type="submission" date="2016-07" db="EMBL/GenBank/DDBJ databases">
        <title>Draft genome of the white-rot fungus Obba rivulosa 3A-2.</title>
        <authorList>
            <consortium name="DOE Joint Genome Institute"/>
            <person name="Miettinen O."/>
            <person name="Riley R."/>
            <person name="Acob R."/>
            <person name="Barry K."/>
            <person name="Cullen D."/>
            <person name="De Vries R."/>
            <person name="Hainaut M."/>
            <person name="Hatakka A."/>
            <person name="Henrissat B."/>
            <person name="Hilden K."/>
            <person name="Kuo R."/>
            <person name="Labutti K."/>
            <person name="Lipzen A."/>
            <person name="Makela M.R."/>
            <person name="Sandor L."/>
            <person name="Spatafora J.W."/>
            <person name="Grigoriev I.V."/>
            <person name="Hibbett D.S."/>
        </authorList>
    </citation>
    <scope>NUCLEOTIDE SEQUENCE [LARGE SCALE GENOMIC DNA]</scope>
    <source>
        <strain evidence="2 3">3A-2</strain>
    </source>
</reference>
<protein>
    <submittedName>
        <fullName evidence="2">Uncharacterized protein</fullName>
    </submittedName>
</protein>
<evidence type="ECO:0000313" key="3">
    <source>
        <dbReference type="Proteomes" id="UP000250043"/>
    </source>
</evidence>
<keyword evidence="3" id="KW-1185">Reference proteome</keyword>
<evidence type="ECO:0000256" key="1">
    <source>
        <dbReference type="SAM" id="MobiDB-lite"/>
    </source>
</evidence>
<organism evidence="2 3">
    <name type="scientific">Obba rivulosa</name>
    <dbReference type="NCBI Taxonomy" id="1052685"/>
    <lineage>
        <taxon>Eukaryota</taxon>
        <taxon>Fungi</taxon>
        <taxon>Dikarya</taxon>
        <taxon>Basidiomycota</taxon>
        <taxon>Agaricomycotina</taxon>
        <taxon>Agaricomycetes</taxon>
        <taxon>Polyporales</taxon>
        <taxon>Gelatoporiaceae</taxon>
        <taxon>Obba</taxon>
    </lineage>
</organism>
<dbReference type="EMBL" id="KV722551">
    <property type="protein sequence ID" value="OCH85980.1"/>
    <property type="molecule type" value="Genomic_DNA"/>
</dbReference>
<name>A0A8E2AV79_9APHY</name>